<dbReference type="GO" id="GO:0016887">
    <property type="term" value="F:ATP hydrolysis activity"/>
    <property type="evidence" value="ECO:0007669"/>
    <property type="project" value="InterPro"/>
</dbReference>
<feature type="domain" description="Clp ATPase C-terminal" evidence="5">
    <location>
        <begin position="525"/>
        <end position="618"/>
    </location>
</feature>
<dbReference type="GO" id="GO:0034605">
    <property type="term" value="P:cellular response to heat"/>
    <property type="evidence" value="ECO:0007669"/>
    <property type="project" value="TreeGrafter"/>
</dbReference>
<dbReference type="Pfam" id="PF00023">
    <property type="entry name" value="Ank"/>
    <property type="match status" value="1"/>
</dbReference>
<dbReference type="CDD" id="cd19499">
    <property type="entry name" value="RecA-like_ClpB_Hsp104-like"/>
    <property type="match status" value="1"/>
</dbReference>
<keyword evidence="7" id="KW-1185">Reference proteome</keyword>
<dbReference type="Gene3D" id="1.25.40.20">
    <property type="entry name" value="Ankyrin repeat-containing domain"/>
    <property type="match status" value="2"/>
</dbReference>
<evidence type="ECO:0000313" key="6">
    <source>
        <dbReference type="EMBL" id="KAK2726150.1"/>
    </source>
</evidence>
<name>A0AA88LL66_ARTSF</name>
<dbReference type="EMBL" id="JAVRJZ010000002">
    <property type="protein sequence ID" value="KAK2726150.1"/>
    <property type="molecule type" value="Genomic_DNA"/>
</dbReference>
<dbReference type="PANTHER" id="PTHR11638">
    <property type="entry name" value="ATP-DEPENDENT CLP PROTEASE"/>
    <property type="match status" value="1"/>
</dbReference>
<dbReference type="InterPro" id="IPR019489">
    <property type="entry name" value="Clp_ATPase_C"/>
</dbReference>
<dbReference type="InterPro" id="IPR036770">
    <property type="entry name" value="Ankyrin_rpt-contain_sf"/>
</dbReference>
<dbReference type="SUPFAM" id="SSF48403">
    <property type="entry name" value="Ankyrin repeat"/>
    <property type="match status" value="1"/>
</dbReference>
<dbReference type="AlphaFoldDB" id="A0AA88LL66"/>
<organism evidence="6 7">
    <name type="scientific">Artemia franciscana</name>
    <name type="common">Brine shrimp</name>
    <name type="synonym">Artemia sanfranciscana</name>
    <dbReference type="NCBI Taxonomy" id="6661"/>
    <lineage>
        <taxon>Eukaryota</taxon>
        <taxon>Metazoa</taxon>
        <taxon>Ecdysozoa</taxon>
        <taxon>Arthropoda</taxon>
        <taxon>Crustacea</taxon>
        <taxon>Branchiopoda</taxon>
        <taxon>Anostraca</taxon>
        <taxon>Artemiidae</taxon>
        <taxon>Artemia</taxon>
    </lineage>
</organism>
<dbReference type="Proteomes" id="UP001187531">
    <property type="component" value="Unassembled WGS sequence"/>
</dbReference>
<feature type="repeat" description="ANK" evidence="3">
    <location>
        <begin position="217"/>
        <end position="249"/>
    </location>
</feature>
<dbReference type="SMART" id="SM01086">
    <property type="entry name" value="ClpB_D2-small"/>
    <property type="match status" value="1"/>
</dbReference>
<dbReference type="InterPro" id="IPR050130">
    <property type="entry name" value="ClpA_ClpB"/>
</dbReference>
<keyword evidence="1" id="KW-0547">Nucleotide-binding</keyword>
<dbReference type="SMART" id="SM00382">
    <property type="entry name" value="AAA"/>
    <property type="match status" value="1"/>
</dbReference>
<dbReference type="GO" id="GO:0005739">
    <property type="term" value="C:mitochondrion"/>
    <property type="evidence" value="ECO:0007669"/>
    <property type="project" value="TreeGrafter"/>
</dbReference>
<evidence type="ECO:0008006" key="8">
    <source>
        <dbReference type="Google" id="ProtNLM"/>
    </source>
</evidence>
<dbReference type="Gene3D" id="3.40.50.300">
    <property type="entry name" value="P-loop containing nucleotide triphosphate hydrolases"/>
    <property type="match status" value="1"/>
</dbReference>
<sequence length="655" mass="74499">MFLKKSLKYLQGAYLGKFLNSSRKTFEFLRIFSVIRSDLHLRKCNFFETQMSPPKSFDQNDFKGKSILLAVGIIAACTSKKDDERKQISHSESALLHACHSGNVADVKRLLRRGVNPNVRHPLGWTPLHVAAMNGYSNIVRLLVEAGADPDAGDDFSNPFQMARERMSHSVYGFENPTRDFFGGFFQVFEEIVSPIDVLVTREEEFSERLSNEGSFRGFTPLHYGVLSGNLDTVRALLEAGANPNKENLSLHRPIDYASPNQKELLTVLDEFSEKYETTQKEKESEERRKYPLEKRLKDNLVGQRGAIAAVTSAIRRKESGWQDEDHPLVFLFLGSSGIGKTELAKQVAKHIHGDNRKGFIRLDMSEYQQQHEVSKLIGAPPGYVGYDEGGQLTTRLRECPNAVVLFDEVDKAHAEVLTTLLQLFDEGRLTDGKGDTIECKDALFIMTSNLANEEIADHGEHLRREALLQARHRDSQKKGQESREEDISLSKEFREHVVRPILKRHFRRDEFLGRINEIVYFLPFSKSELRSLVKRELDFWAEKAMKKHGIMIEWDGYVEDALADGYNPHYGARSIKHEVERRVVNLLASAHESLQITRGSLVKIFVDIGADIKEPTIEDILASGAKIGLKVKREGEKLYRDVDESSLPAKYEFM</sequence>
<evidence type="ECO:0000256" key="3">
    <source>
        <dbReference type="PROSITE-ProRule" id="PRU00023"/>
    </source>
</evidence>
<dbReference type="SUPFAM" id="SSF52540">
    <property type="entry name" value="P-loop containing nucleoside triphosphate hydrolases"/>
    <property type="match status" value="1"/>
</dbReference>
<dbReference type="GO" id="GO:0005524">
    <property type="term" value="F:ATP binding"/>
    <property type="evidence" value="ECO:0007669"/>
    <property type="project" value="UniProtKB-KW"/>
</dbReference>
<dbReference type="SMART" id="SM00248">
    <property type="entry name" value="ANK"/>
    <property type="match status" value="3"/>
</dbReference>
<keyword evidence="3" id="KW-0040">ANK repeat</keyword>
<gene>
    <name evidence="6" type="ORF">QYM36_000565</name>
</gene>
<dbReference type="InterPro" id="IPR002110">
    <property type="entry name" value="Ankyrin_rpt"/>
</dbReference>
<dbReference type="Pfam" id="PF12796">
    <property type="entry name" value="Ank_2"/>
    <property type="match status" value="1"/>
</dbReference>
<comment type="caution">
    <text evidence="6">The sequence shown here is derived from an EMBL/GenBank/DDBJ whole genome shotgun (WGS) entry which is preliminary data.</text>
</comment>
<dbReference type="Pfam" id="PF10431">
    <property type="entry name" value="ClpB_D2-small"/>
    <property type="match status" value="1"/>
</dbReference>
<dbReference type="InterPro" id="IPR027417">
    <property type="entry name" value="P-loop_NTPase"/>
</dbReference>
<feature type="repeat" description="ANK" evidence="3">
    <location>
        <begin position="123"/>
        <end position="155"/>
    </location>
</feature>
<evidence type="ECO:0000256" key="1">
    <source>
        <dbReference type="ARBA" id="ARBA00022741"/>
    </source>
</evidence>
<evidence type="ECO:0000256" key="2">
    <source>
        <dbReference type="ARBA" id="ARBA00022840"/>
    </source>
</evidence>
<dbReference type="PRINTS" id="PR01415">
    <property type="entry name" value="ANKYRIN"/>
</dbReference>
<evidence type="ECO:0000259" key="5">
    <source>
        <dbReference type="SMART" id="SM01086"/>
    </source>
</evidence>
<dbReference type="PANTHER" id="PTHR11638:SF93">
    <property type="entry name" value="MITOCHONDRIAL DISAGGREGASE"/>
    <property type="match status" value="1"/>
</dbReference>
<dbReference type="PROSITE" id="PS50297">
    <property type="entry name" value="ANK_REP_REGION"/>
    <property type="match status" value="2"/>
</dbReference>
<dbReference type="PRINTS" id="PR00300">
    <property type="entry name" value="CLPPROTEASEA"/>
</dbReference>
<evidence type="ECO:0000259" key="4">
    <source>
        <dbReference type="SMART" id="SM00382"/>
    </source>
</evidence>
<dbReference type="PROSITE" id="PS50088">
    <property type="entry name" value="ANK_REPEAT"/>
    <property type="match status" value="2"/>
</dbReference>
<protein>
    <recommendedName>
        <fullName evidence="8">Caseinolytic peptidase B protein homolog</fullName>
    </recommendedName>
</protein>
<feature type="domain" description="AAA+ ATPase" evidence="4">
    <location>
        <begin position="327"/>
        <end position="517"/>
    </location>
</feature>
<accession>A0AA88LL66</accession>
<dbReference type="Pfam" id="PF07724">
    <property type="entry name" value="AAA_2"/>
    <property type="match status" value="1"/>
</dbReference>
<keyword evidence="2" id="KW-0067">ATP-binding</keyword>
<proteinExistence type="predicted"/>
<dbReference type="InterPro" id="IPR003593">
    <property type="entry name" value="AAA+_ATPase"/>
</dbReference>
<dbReference type="Gene3D" id="1.10.8.60">
    <property type="match status" value="1"/>
</dbReference>
<reference evidence="6" key="1">
    <citation type="submission" date="2023-07" db="EMBL/GenBank/DDBJ databases">
        <title>Chromosome-level genome assembly of Artemia franciscana.</title>
        <authorList>
            <person name="Jo E."/>
        </authorList>
    </citation>
    <scope>NUCLEOTIDE SEQUENCE</scope>
    <source>
        <tissue evidence="6">Whole body</tissue>
    </source>
</reference>
<evidence type="ECO:0000313" key="7">
    <source>
        <dbReference type="Proteomes" id="UP001187531"/>
    </source>
</evidence>
<dbReference type="InterPro" id="IPR003959">
    <property type="entry name" value="ATPase_AAA_core"/>
</dbReference>
<dbReference type="InterPro" id="IPR001270">
    <property type="entry name" value="ClpA/B"/>
</dbReference>